<dbReference type="OMA" id="LTDKCCA"/>
<dbReference type="InterPro" id="IPR000569">
    <property type="entry name" value="HECT_dom"/>
</dbReference>
<protein>
    <recommendedName>
        <fullName evidence="3">HECT domain-containing protein</fullName>
    </recommendedName>
</protein>
<sequence>MDPRYQEICNDPIESLQFDLEYYEPTQLDETYHELQRNGRHQKILSGIFQIKKIQIIDDNSTSALELSRNLLNMQTQSFSPLMDILKYRILINRGLQANSQQTKNIIIGLHLKSLNILKSQKEQFVALHIFERFYDDVIGDTIENNNFNLFQLETIDPIILVELLQIESRNNQQSSKRKQQFQLKLLSDVLSMRQIENNDFIQGYPLKYNSKILSESLAQDSQLTSGILIFFIKSSQTCNSFYNDITKMLIKILSIQNNKLLLQPEQIKQTLLLLNKCITRDQVQFTLYINDSLPIFDYYIKEGYNLQKPTQDGYVQINETETDAIIVTCIKNLSQFFELIRKHHSFNQIYIDTILVGMILNSNILSSLNNILKQHFETTTTVKYVLQFISCLANANPSLTVKIIDTNVPQILNEIINKKNIKELKFGMIKDILMFYANICRSEKGFKRFSGKAISFINDLLTYYLIAQEGIKQVQINKLGQIIHNFIQQNNNMEEIINKILKNILKQLQIVLMYKYHNLNINQDLSHQFQEIKIQIIDDNSTSALELSRNLLNMQTQSFSPLMDILKYRILINRGLQANSQQTKNIIIGLHLKSLNILKSQKEQFVALHIFERFYDDVIGDTIENNNFNLFQLETIDPIILVELLQIESRNNQQSSKRKQQFQLKLLSDVLSMRQIENNDFIQGYPLKYNSKILSESLAQDSQLTSGILIFFIKSSQTCNSFYNDITKMLIKILSIQNNKLLLQPEQIKQTLLLLNKCITRDQVQFTLYINDSLPIFDYYIKEGYNLQKPTQDGYVQINETETDAIIVTCIKNLSQFFELIRKHHSFNQIYIDTILVGMILNSNILSSLNNILKQHFETTTTVKYVLQFISCLANANPSLTVKIIDTNVPQILNEIINKKNIKELKFGMIKDILMFYANICRSEKGFKRFSGKAISFINDLLTYYLIAQEGIKQVQINKLGQIIHNFIQQNNNMEEIINKILKNILKQLQIVLMYKYHNLNINQDLSHQFQEIVKKKFVIFYFNTILFPEQNMIKQRNLGQDGIIEEIEQIFKIPSFYYISLSGLKFTNIIDKVIELISKWEAELDCPLEYASLQYLDEKQLLQQYSPKNRDIVSRFSQIFHYLTCINEKNIRSTPYEKKEKWLQKCCVLLEIVLGIKQDVLQRKINTQIVDILLRQFSYLLKEDQIDEKDLLRLDRLFNILASQLDNSPPITLEFLIIIKRLLACLSYHPQQSKIQAFLINSLLCNHLKVALKHHIKISSIDDQDKMLIQKLNEIFIQIFKLLYEEPLKFSKNQNILSIVVQEIQCLYQLTLDSYHEKVDAIMQFILSQIQPIINLLKTNDKFYQIKIRIAQLKQQFQQDILKFPISQERYLDEIEIRFDQIALFKYLQQTAYQQFNIKLNFEGFELENQNPHPWSILPILKFLSIQEYSTQYQDQYSIEMLKVLEVLLQQSEICDKCIKALDFTLTILIKLMNGNSEVINLLLNGIKKLFDLTIMNQTTQILCIKMLIKIFATKRLYINQFVLQMQGLESLFKVKQIFRIYMPILSKFALVIIYDKTLLRAQIEAKIKKIIFDQEYNEEIKSTNQNIKNPYNKIETYYPVCLQPASKKIQAKNQLKLQKNNPNLISLQNDKHYKEEVKYVMNLLFIESVEEQCFILKDCIRIDTLNSINQNGDQISQSNFKHTKETQILLKHLVQQIITLYFDNNGLDQSYCEPIFDVLQYIVSQFPLLLPSLLKINCSQFLQQYKQKIGYEQSELPTQISFLTLITKYILPSQNFIFYICLDNLVLFKKSNNIIVPFGNEIRRIIIKQLYNEICKSIKTFDEKLKKLNLILVYLLSIKSVAKICIKNINEPQDSFNFINAYIEGIKRLDWQQYFSYKDQIYFIITTLNMLYNVATCLLLENTQPTPTNLLKQTSRSQPIKESYIIGQMHSEEIQNQIFTLEKSFLKNKIKYQELDSSDIQFQAIEWPFFSVGNFQESNQIENKFQTSSVQQHFIKEEGQISPELEEMELEDEENQFIDENASEAEGQSLSNLEEVNILPQIMNDQNLNKFIDTIEFSGVTFPKQFKKQFQAFQNMLNEVPPQFLNQKSCEHNLQFLDLQTNYDLPFEIEFQKIDIDSSSFECYEGSDSLQQHEQYWMQKQYQDHHKVRFSEQEYLISIKQNSRQALKQLGKIDQQFLKCLYKFLYIDNFGEILDSINDLIKNLTAKLNISDLVIDDLISLLKLTTQDALQESIISSNNEPVLECHYSSELVRKKVLKLMLDLQELQQCNLQAKSVSELIYFTKLFKGEQQNMVIQFIFNQQQLSRIIFSKYQIQSLLNNLQKEQDEDISIEFIKCISQLWVDQNNRKKIIKLMKKEVKQIVLQNQNQVNDIQIDQIFINSKGIENIFQILEAAPIFDKEVQKECEQFLNSQQIKDLMKIYENTISIIPKQKAQQYSPALETIFTQLVISDKILNSENHKNSHFLTQLASMEFSRCNSDSVDQSFQSLSKEICEKGNYFINMIIKHKLEYVRQYNLGFSSPFVDYFQNNHFSIIDFDNKQSYFYLKMNNEEVPGKILEVRREQIFDDSYKEIRFMHPRFFGNLILSFLGEEGQDQGGLSQEWILLLTKEIVNEKNKLFKLTSNKCFYQVNRESNIDPDHLQKFYFIGQIFAIAISNKLKIFGNFPISFFKHIVGQKLSIFDIQYYDEEIYTNLNLIYNDNFSSNWGIYYSYTILNQGLPDDKELIPGGKDIEVTQQNKKDFLRKYCHEIMAKNIENQMQYFLKGFYSVIPKQQISIFDSTQLEQLLCGQSYIDVEDLILNFEYNGYTPTDQVILWLQNVLRNFSQDLLAKFLKFITAFPLMPLEGFKNSEFKILIVSPNYQQIDFDQFLPVGHTCSYELDLPPYSKQEILAQKLQLAITEGTESFSLL</sequence>
<dbReference type="Proteomes" id="UP000683925">
    <property type="component" value="Unassembled WGS sequence"/>
</dbReference>
<keyword evidence="5" id="KW-1185">Reference proteome</keyword>
<dbReference type="PROSITE" id="PS50237">
    <property type="entry name" value="HECT"/>
    <property type="match status" value="1"/>
</dbReference>
<evidence type="ECO:0000256" key="1">
    <source>
        <dbReference type="ARBA" id="ARBA00022679"/>
    </source>
</evidence>
<dbReference type="PANTHER" id="PTHR11254">
    <property type="entry name" value="HECT DOMAIN UBIQUITIN-PROTEIN LIGASE"/>
    <property type="match status" value="1"/>
</dbReference>
<dbReference type="SMART" id="SM00119">
    <property type="entry name" value="HECTc"/>
    <property type="match status" value="1"/>
</dbReference>
<feature type="active site" description="Glycyl thioester intermediate" evidence="2">
    <location>
        <position position="2878"/>
    </location>
</feature>
<keyword evidence="2" id="KW-0833">Ubl conjugation pathway</keyword>
<evidence type="ECO:0000313" key="5">
    <source>
        <dbReference type="Proteomes" id="UP000683925"/>
    </source>
</evidence>
<dbReference type="GO" id="GO:0061630">
    <property type="term" value="F:ubiquitin protein ligase activity"/>
    <property type="evidence" value="ECO:0007669"/>
    <property type="project" value="TreeGrafter"/>
</dbReference>
<comment type="caution">
    <text evidence="4">The sequence shown here is derived from an EMBL/GenBank/DDBJ whole genome shotgun (WGS) entry which is preliminary data.</text>
</comment>
<dbReference type="EMBL" id="CAJJDP010000016">
    <property type="protein sequence ID" value="CAD8144153.1"/>
    <property type="molecule type" value="Genomic_DNA"/>
</dbReference>
<accession>A0A8S1SVW3</accession>
<dbReference type="OrthoDB" id="409931at2759"/>
<dbReference type="Pfam" id="PF00632">
    <property type="entry name" value="HECT"/>
    <property type="match status" value="1"/>
</dbReference>
<dbReference type="PANTHER" id="PTHR11254:SF67">
    <property type="entry name" value="E3 UBIQUITIN-PROTEIN LIGASE HUWE1"/>
    <property type="match status" value="1"/>
</dbReference>
<gene>
    <name evidence="4" type="ORF">POCTA_138.1.T0160002</name>
</gene>
<feature type="domain" description="HECT" evidence="3">
    <location>
        <begin position="2586"/>
        <end position="2911"/>
    </location>
</feature>
<evidence type="ECO:0000313" key="4">
    <source>
        <dbReference type="EMBL" id="CAD8144153.1"/>
    </source>
</evidence>
<dbReference type="InterPro" id="IPR050409">
    <property type="entry name" value="E3_ubiq-protein_ligase"/>
</dbReference>
<dbReference type="GO" id="GO:0005737">
    <property type="term" value="C:cytoplasm"/>
    <property type="evidence" value="ECO:0007669"/>
    <property type="project" value="TreeGrafter"/>
</dbReference>
<reference evidence="4" key="1">
    <citation type="submission" date="2021-01" db="EMBL/GenBank/DDBJ databases">
        <authorList>
            <consortium name="Genoscope - CEA"/>
            <person name="William W."/>
        </authorList>
    </citation>
    <scope>NUCLEOTIDE SEQUENCE</scope>
</reference>
<dbReference type="GO" id="GO:0000209">
    <property type="term" value="P:protein polyubiquitination"/>
    <property type="evidence" value="ECO:0007669"/>
    <property type="project" value="TreeGrafter"/>
</dbReference>
<name>A0A8S1SVW3_PAROT</name>
<dbReference type="GO" id="GO:0006511">
    <property type="term" value="P:ubiquitin-dependent protein catabolic process"/>
    <property type="evidence" value="ECO:0007669"/>
    <property type="project" value="TreeGrafter"/>
</dbReference>
<organism evidence="4 5">
    <name type="scientific">Paramecium octaurelia</name>
    <dbReference type="NCBI Taxonomy" id="43137"/>
    <lineage>
        <taxon>Eukaryota</taxon>
        <taxon>Sar</taxon>
        <taxon>Alveolata</taxon>
        <taxon>Ciliophora</taxon>
        <taxon>Intramacronucleata</taxon>
        <taxon>Oligohymenophorea</taxon>
        <taxon>Peniculida</taxon>
        <taxon>Parameciidae</taxon>
        <taxon>Paramecium</taxon>
    </lineage>
</organism>
<keyword evidence="1" id="KW-0808">Transferase</keyword>
<evidence type="ECO:0000256" key="2">
    <source>
        <dbReference type="PROSITE-ProRule" id="PRU00104"/>
    </source>
</evidence>
<proteinExistence type="predicted"/>
<evidence type="ECO:0000259" key="3">
    <source>
        <dbReference type="PROSITE" id="PS50237"/>
    </source>
</evidence>